<evidence type="ECO:0000256" key="1">
    <source>
        <dbReference type="SAM" id="MobiDB-lite"/>
    </source>
</evidence>
<feature type="compositionally biased region" description="Low complexity" evidence="1">
    <location>
        <begin position="7"/>
        <end position="23"/>
    </location>
</feature>
<reference evidence="2 3" key="1">
    <citation type="submission" date="2019-03" db="EMBL/GenBank/DDBJ databases">
        <title>Genomics of glacier-inhabiting Cryobacterium strains.</title>
        <authorList>
            <person name="Liu Q."/>
            <person name="Xin Y.-H."/>
        </authorList>
    </citation>
    <scope>NUCLEOTIDE SEQUENCE [LARGE SCALE GENOMIC DNA]</scope>
    <source>
        <strain evidence="2 3">RHLS22-1</strain>
    </source>
</reference>
<name>A0A4R8W299_9MICO</name>
<keyword evidence="3" id="KW-1185">Reference proteome</keyword>
<dbReference type="Proteomes" id="UP000297907">
    <property type="component" value="Unassembled WGS sequence"/>
</dbReference>
<sequence>MGRGRRSSGMGCSARPRSSPAGACGRGRRRPRSSPNGAVSRWSWSIRTTAPPSSGTRRRFTSRRWPPRWRTSPPASGTRC</sequence>
<proteinExistence type="predicted"/>
<dbReference type="EMBL" id="SOFL01000036">
    <property type="protein sequence ID" value="TFC01127.1"/>
    <property type="molecule type" value="Genomic_DNA"/>
</dbReference>
<feature type="compositionally biased region" description="Basic residues" evidence="1">
    <location>
        <begin position="56"/>
        <end position="67"/>
    </location>
</feature>
<organism evidence="2 3">
    <name type="scientific">Cryobacterium adonitolivorans</name>
    <dbReference type="NCBI Taxonomy" id="1259189"/>
    <lineage>
        <taxon>Bacteria</taxon>
        <taxon>Bacillati</taxon>
        <taxon>Actinomycetota</taxon>
        <taxon>Actinomycetes</taxon>
        <taxon>Micrococcales</taxon>
        <taxon>Microbacteriaceae</taxon>
        <taxon>Cryobacterium</taxon>
    </lineage>
</organism>
<accession>A0A4R8W299</accession>
<gene>
    <name evidence="2" type="ORF">E3O42_11765</name>
</gene>
<protein>
    <submittedName>
        <fullName evidence="2">Uncharacterized protein</fullName>
    </submittedName>
</protein>
<dbReference type="AlphaFoldDB" id="A0A4R8W299"/>
<feature type="region of interest" description="Disordered" evidence="1">
    <location>
        <begin position="1"/>
        <end position="80"/>
    </location>
</feature>
<evidence type="ECO:0000313" key="3">
    <source>
        <dbReference type="Proteomes" id="UP000297907"/>
    </source>
</evidence>
<evidence type="ECO:0000313" key="2">
    <source>
        <dbReference type="EMBL" id="TFC01127.1"/>
    </source>
</evidence>
<comment type="caution">
    <text evidence="2">The sequence shown here is derived from an EMBL/GenBank/DDBJ whole genome shotgun (WGS) entry which is preliminary data.</text>
</comment>